<evidence type="ECO:0000313" key="1">
    <source>
        <dbReference type="EMBL" id="MBC6112177.1"/>
    </source>
</evidence>
<reference evidence="1 2" key="1">
    <citation type="submission" date="2020-08" db="EMBL/GenBank/DDBJ databases">
        <authorList>
            <person name="Sun Q."/>
            <person name="Inoue M."/>
        </authorList>
    </citation>
    <scope>NUCLEOTIDE SEQUENCE [LARGE SCALE GENOMIC DNA]</scope>
    <source>
        <strain evidence="1 2">CCM 8938</strain>
    </source>
</reference>
<dbReference type="Proteomes" id="UP000652755">
    <property type="component" value="Unassembled WGS sequence"/>
</dbReference>
<dbReference type="Gene3D" id="3.90.550.10">
    <property type="entry name" value="Spore Coat Polysaccharide Biosynthesis Protein SpsA, Chain A"/>
    <property type="match status" value="1"/>
</dbReference>
<sequence length="316" mass="36776">MNLAPVVLFVYNRFENTKILLDSLAKNELANKSTLYIYADGVKENVNQAELDKIKSVRELIYSYKWCNEVFIIESEKNIGLANSIITGVTDTVNKYGKVIILEDDLNLSPYFLTYINDALDLYREDKRVGQIGSCNFFANGSKFPSTFFAPFADCWGWGTWADRWNKYEYDAEKLLSELKERRLMKKFNLNNNSDMEGMLMAQIKQQFNTWDIQWLAVCVLNNWLTLYPNFSTSQHLYLGSATHNTTNLNPPLLQKKLELETLQPIVLPKILKAMELGYSGRSDFYGNKLKVQKDSRYFKNRIRKIATNIKMFFTR</sequence>
<accession>A0ABR7KWP9</accession>
<dbReference type="RefSeq" id="WP_187072605.1">
    <property type="nucleotide sequence ID" value="NZ_JACRYL010000017.1"/>
</dbReference>
<dbReference type="InterPro" id="IPR029044">
    <property type="entry name" value="Nucleotide-diphossugar_trans"/>
</dbReference>
<dbReference type="SUPFAM" id="SSF53448">
    <property type="entry name" value="Nucleotide-diphospho-sugar transferases"/>
    <property type="match status" value="1"/>
</dbReference>
<gene>
    <name evidence="1" type="ORF">H7U22_17275</name>
</gene>
<protein>
    <submittedName>
        <fullName evidence="1">Glycosyltransferase family 2 protein</fullName>
    </submittedName>
</protein>
<dbReference type="EMBL" id="JACRYL010000017">
    <property type="protein sequence ID" value="MBC6112177.1"/>
    <property type="molecule type" value="Genomic_DNA"/>
</dbReference>
<keyword evidence="2" id="KW-1185">Reference proteome</keyword>
<evidence type="ECO:0000313" key="2">
    <source>
        <dbReference type="Proteomes" id="UP000652755"/>
    </source>
</evidence>
<organism evidence="1 2">
    <name type="scientific">Pedobacter fastidiosus</name>
    <dbReference type="NCBI Taxonomy" id="2765361"/>
    <lineage>
        <taxon>Bacteria</taxon>
        <taxon>Pseudomonadati</taxon>
        <taxon>Bacteroidota</taxon>
        <taxon>Sphingobacteriia</taxon>
        <taxon>Sphingobacteriales</taxon>
        <taxon>Sphingobacteriaceae</taxon>
        <taxon>Pedobacter</taxon>
    </lineage>
</organism>
<name>A0ABR7KWP9_9SPHI</name>
<proteinExistence type="predicted"/>
<comment type="caution">
    <text evidence="1">The sequence shown here is derived from an EMBL/GenBank/DDBJ whole genome shotgun (WGS) entry which is preliminary data.</text>
</comment>